<dbReference type="Proteomes" id="UP000326297">
    <property type="component" value="Segment"/>
</dbReference>
<evidence type="ECO:0000256" key="2">
    <source>
        <dbReference type="ARBA" id="ARBA00010784"/>
    </source>
</evidence>
<reference evidence="5" key="1">
    <citation type="submission" date="2018-06" db="EMBL/GenBank/DDBJ databases">
        <title>Metagenomic Sequencing for Combined Detection of RNA and DNA Viruses in Respiratory Samples From Pediatric Patients.</title>
        <authorList>
            <person name="van Boheemen S."/>
            <person name="van Rijn-Klink A.L."/>
            <person name="Pappas N."/>
            <person name="Carbo E.C."/>
            <person name="van 't Hof P."/>
            <person name="Vorderman R.H.P."/>
            <person name="Mei H."/>
            <person name="Claas E.C.J."/>
            <person name="Kroes A.C.M."/>
            <person name="de Vries J.J.C."/>
        </authorList>
    </citation>
    <scope>NUCLEOTIDE SEQUENCE [LARGE SCALE GENOMIC DNA]</scope>
</reference>
<dbReference type="Pfam" id="PF03277">
    <property type="entry name" value="Herpes_UL4"/>
    <property type="match status" value="1"/>
</dbReference>
<keyword evidence="3" id="KW-1048">Host nucleus</keyword>
<comment type="similarity">
    <text evidence="2">Belongs to the alphaherpesvirinae HHV-1 UL4 family.</text>
</comment>
<protein>
    <submittedName>
        <fullName evidence="5">Nuclear protein UL4-like protein</fullName>
    </submittedName>
</protein>
<organism evidence="5 6">
    <name type="scientific">Phocid alphaherpesvirus 1</name>
    <dbReference type="NCBI Taxonomy" id="47418"/>
    <lineage>
        <taxon>Viruses</taxon>
        <taxon>Duplodnaviria</taxon>
        <taxon>Heunggongvirae</taxon>
        <taxon>Peploviricota</taxon>
        <taxon>Herviviricetes</taxon>
        <taxon>Herpesvirales</taxon>
        <taxon>Orthoherpesviridae</taxon>
        <taxon>Alphaherpesvirinae</taxon>
        <taxon>Varicellovirus</taxon>
        <taxon>Varicellovirus phocidalpha1</taxon>
    </lineage>
</organism>
<dbReference type="KEGG" id="vg:80531849"/>
<evidence type="ECO:0000256" key="3">
    <source>
        <dbReference type="ARBA" id="ARBA00022562"/>
    </source>
</evidence>
<comment type="subcellular location">
    <subcellularLocation>
        <location evidence="1">Host nucleus</location>
    </subcellularLocation>
</comment>
<dbReference type="RefSeq" id="YP_010794834.1">
    <property type="nucleotide sequence ID" value="NC_075562.1"/>
</dbReference>
<evidence type="ECO:0000313" key="6">
    <source>
        <dbReference type="Proteomes" id="UP000326297"/>
    </source>
</evidence>
<gene>
    <name evidence="5" type="primary">UL4</name>
</gene>
<evidence type="ECO:0000256" key="1">
    <source>
        <dbReference type="ARBA" id="ARBA00004147"/>
    </source>
</evidence>
<dbReference type="GeneID" id="80531849"/>
<feature type="region of interest" description="Disordered" evidence="4">
    <location>
        <begin position="155"/>
        <end position="182"/>
    </location>
</feature>
<evidence type="ECO:0000256" key="4">
    <source>
        <dbReference type="SAM" id="MobiDB-lite"/>
    </source>
</evidence>
<keyword evidence="6" id="KW-1185">Reference proteome</keyword>
<evidence type="ECO:0000313" key="5">
    <source>
        <dbReference type="EMBL" id="QBN85123.1"/>
    </source>
</evidence>
<dbReference type="EMBL" id="MH509440">
    <property type="protein sequence ID" value="QBN85123.1"/>
    <property type="molecule type" value="Genomic_DNA"/>
</dbReference>
<dbReference type="InterPro" id="IPR004958">
    <property type="entry name" value="Herpes_UL4"/>
</dbReference>
<proteinExistence type="inferred from homology"/>
<sequence>MDVFKSTSPATFITYSLYGIKESPMWIVPNYEQVLCSCVWGSRAIAVGTSLRCDNIQSGNLLIQHGPTVTFLILDCGQEFCSYAFTRLGIARPSLKTSPGSVFMVPFTKWSGVGKDRCIQSFSGGIMTLSWDLNESLHITITIYRPELIIPIESSTSLEDKQEQTPETIIEEPNTTQPNDQSVSSACDFLETILKESNIHIQEDACDLPISDNFTPITCIDFQNCEDIFF</sequence>
<name>A0A482F3P8_9ALPH</name>
<feature type="compositionally biased region" description="Low complexity" evidence="4">
    <location>
        <begin position="165"/>
        <end position="178"/>
    </location>
</feature>
<dbReference type="GO" id="GO:0042025">
    <property type="term" value="C:host cell nucleus"/>
    <property type="evidence" value="ECO:0007669"/>
    <property type="project" value="UniProtKB-SubCell"/>
</dbReference>
<accession>A0A482F3P8</accession>